<dbReference type="SUPFAM" id="SSF53474">
    <property type="entry name" value="alpha/beta-Hydrolases"/>
    <property type="match status" value="1"/>
</dbReference>
<keyword evidence="1" id="KW-0378">Hydrolase</keyword>
<dbReference type="RefSeq" id="WP_308703628.1">
    <property type="nucleotide sequence ID" value="NZ_AP027463.1"/>
</dbReference>
<dbReference type="EMBL" id="JAVCWF010000001">
    <property type="protein sequence ID" value="MDQ7937916.1"/>
    <property type="molecule type" value="Genomic_DNA"/>
</dbReference>
<dbReference type="Gene3D" id="3.40.50.1820">
    <property type="entry name" value="alpha/beta hydrolase"/>
    <property type="match status" value="1"/>
</dbReference>
<dbReference type="InterPro" id="IPR029058">
    <property type="entry name" value="AB_hydrolase_fold"/>
</dbReference>
<reference evidence="1 2" key="1">
    <citation type="journal article" date="2023" name="Int. J. Syst. Evol. Microbiol.">
        <title>Lactiplantibacillus brownii sp. nov., a novel psychrotolerant species isolated from sauerkraut.</title>
        <authorList>
            <person name="Heng Y.C."/>
            <person name="Silvaraju S."/>
            <person name="Lee J.K.Y."/>
            <person name="Kittelmann S."/>
        </authorList>
    </citation>
    <scope>NUCLEOTIDE SEQUENCE [LARGE SCALE GENOMIC DNA]</scope>
    <source>
        <strain evidence="1 2">WILCCON 0030</strain>
    </source>
</reference>
<keyword evidence="2" id="KW-1185">Reference proteome</keyword>
<evidence type="ECO:0000313" key="1">
    <source>
        <dbReference type="EMBL" id="MDQ7937916.1"/>
    </source>
</evidence>
<evidence type="ECO:0000313" key="2">
    <source>
        <dbReference type="Proteomes" id="UP001227831"/>
    </source>
</evidence>
<dbReference type="Proteomes" id="UP001227831">
    <property type="component" value="Unassembled WGS sequence"/>
</dbReference>
<dbReference type="InterPro" id="IPR010315">
    <property type="entry name" value="DUF915_hydro-like"/>
</dbReference>
<dbReference type="Pfam" id="PF06028">
    <property type="entry name" value="DUF915"/>
    <property type="match status" value="2"/>
</dbReference>
<proteinExistence type="predicted"/>
<accession>A0ABU1AAH7</accession>
<organism evidence="1 2">
    <name type="scientific">Lactiplantibacillus brownii</name>
    <dbReference type="NCBI Taxonomy" id="3069269"/>
    <lineage>
        <taxon>Bacteria</taxon>
        <taxon>Bacillati</taxon>
        <taxon>Bacillota</taxon>
        <taxon>Bacilli</taxon>
        <taxon>Lactobacillales</taxon>
        <taxon>Lactobacillaceae</taxon>
        <taxon>Lactiplantibacillus</taxon>
    </lineage>
</organism>
<sequence>MRRKQLIISLAGLSVVLVIGSGAYWQHRLQPLKTVQVHQTKIPTIFIGGDYAKAFSTDGFVHRLSETHLMTKALVVHVGRQGQVHVTKYAPLRDNPTIQVIYAVNHQPAKQTRQLAKVMHVLKQRYHVTCYNAVGHSSGGNIIFNYLTRTPQHDQPQIHKFVTLGSNYPAVAVALKKLPAKLPILNIGGQLYRTNGDGTVSLKSVLAFSTALKKQHFQPKTQIIHGGPLTAAHSMLHINPQVDRDIVTFLYGH</sequence>
<gene>
    <name evidence="1" type="ORF">RA086_09880</name>
</gene>
<comment type="caution">
    <text evidence="1">The sequence shown here is derived from an EMBL/GenBank/DDBJ whole genome shotgun (WGS) entry which is preliminary data.</text>
</comment>
<protein>
    <submittedName>
        <fullName evidence="1">Alpha/beta hydrolase</fullName>
    </submittedName>
</protein>
<dbReference type="GO" id="GO:0016787">
    <property type="term" value="F:hydrolase activity"/>
    <property type="evidence" value="ECO:0007669"/>
    <property type="project" value="UniProtKB-KW"/>
</dbReference>
<name>A0ABU1AAH7_9LACO</name>